<keyword evidence="4" id="KW-1185">Reference proteome</keyword>
<feature type="domain" description="INO80 complex subunit B-like conserved region" evidence="2">
    <location>
        <begin position="208"/>
        <end position="308"/>
    </location>
</feature>
<evidence type="ECO:0000259" key="2">
    <source>
        <dbReference type="SMART" id="SM01406"/>
    </source>
</evidence>
<reference evidence="3" key="1">
    <citation type="submission" date="2023-10" db="EMBL/GenBank/DDBJ databases">
        <authorList>
            <person name="Noh H."/>
        </authorList>
    </citation>
    <scope>NUCLEOTIDE SEQUENCE</scope>
    <source>
        <strain evidence="3">DUCC4014</strain>
    </source>
</reference>
<protein>
    <recommendedName>
        <fullName evidence="2">INO80 complex subunit B-like conserved region domain-containing protein</fullName>
    </recommendedName>
</protein>
<organism evidence="3 4">
    <name type="scientific">Vanrija pseudolonga</name>
    <dbReference type="NCBI Taxonomy" id="143232"/>
    <lineage>
        <taxon>Eukaryota</taxon>
        <taxon>Fungi</taxon>
        <taxon>Dikarya</taxon>
        <taxon>Basidiomycota</taxon>
        <taxon>Agaricomycotina</taxon>
        <taxon>Tremellomycetes</taxon>
        <taxon>Trichosporonales</taxon>
        <taxon>Trichosporonaceae</taxon>
        <taxon>Vanrija</taxon>
    </lineage>
</organism>
<sequence>MPPAVTAAARRAKRVIESETPESSEPEPEEEEGDDDGDEEEDDGDGDEEDAEDADADADDGEDEVEMEIDDEVEDEEGAEDDEVESEDAVGEDDEEEAEDEDDDDASAAPSPSGLKIKLRVAGAEEGGRGKRAAAQKAAKKTKRTAREAELGSDQDEIYEEDDLDSRAPSPSKMTARQRAKQNKDLQDTLISLPDGQPKVKPVLTEAERLQKREEMARRRKRQNEQRLQDEQDQTINRLLRAQTGRSRSKLDGPSPMPDAEDSAAASGRASGVSSPTKRVAPPPEGVRYVSRLQGEDVVLSVAVRAGRESWLDIGGGGGGGGAAVPAKRDASGTCAAKGCALPRKYRAVARFETGGCSLAHLKEVEAGLK</sequence>
<feature type="compositionally biased region" description="Basic and acidic residues" evidence="1">
    <location>
        <begin position="206"/>
        <end position="230"/>
    </location>
</feature>
<dbReference type="GeneID" id="87810456"/>
<dbReference type="SMART" id="SM01406">
    <property type="entry name" value="PAPA-1"/>
    <property type="match status" value="1"/>
</dbReference>
<evidence type="ECO:0000256" key="1">
    <source>
        <dbReference type="SAM" id="MobiDB-lite"/>
    </source>
</evidence>
<dbReference type="Pfam" id="PF04795">
    <property type="entry name" value="PAPA-1"/>
    <property type="match status" value="1"/>
</dbReference>
<dbReference type="InterPro" id="IPR006880">
    <property type="entry name" value="INO80B_C"/>
</dbReference>
<dbReference type="PANTHER" id="PTHR21561:SF12">
    <property type="entry name" value="INO80 COMPLEX SUBUNIT B"/>
    <property type="match status" value="1"/>
</dbReference>
<proteinExistence type="predicted"/>
<dbReference type="GO" id="GO:0006338">
    <property type="term" value="P:chromatin remodeling"/>
    <property type="evidence" value="ECO:0007669"/>
    <property type="project" value="InterPro"/>
</dbReference>
<feature type="compositionally biased region" description="Basic residues" evidence="1">
    <location>
        <begin position="130"/>
        <end position="144"/>
    </location>
</feature>
<dbReference type="RefSeq" id="XP_062629786.1">
    <property type="nucleotide sequence ID" value="XM_062773802.1"/>
</dbReference>
<gene>
    <name evidence="3" type="ORF">LOC62_05G007283</name>
</gene>
<dbReference type="GO" id="GO:0031011">
    <property type="term" value="C:Ino80 complex"/>
    <property type="evidence" value="ECO:0007669"/>
    <property type="project" value="InterPro"/>
</dbReference>
<dbReference type="EMBL" id="CP086718">
    <property type="protein sequence ID" value="WOO83760.1"/>
    <property type="molecule type" value="Genomic_DNA"/>
</dbReference>
<evidence type="ECO:0000313" key="4">
    <source>
        <dbReference type="Proteomes" id="UP000827549"/>
    </source>
</evidence>
<feature type="compositionally biased region" description="Acidic residues" evidence="1">
    <location>
        <begin position="19"/>
        <end position="106"/>
    </location>
</feature>
<dbReference type="PANTHER" id="PTHR21561">
    <property type="entry name" value="INO80 COMPLEX SUBUNIT B"/>
    <property type="match status" value="1"/>
</dbReference>
<feature type="region of interest" description="Disordered" evidence="1">
    <location>
        <begin position="1"/>
        <end position="288"/>
    </location>
</feature>
<feature type="compositionally biased region" description="Low complexity" evidence="1">
    <location>
        <begin position="263"/>
        <end position="275"/>
    </location>
</feature>
<accession>A0AAF1BMT9</accession>
<evidence type="ECO:0000313" key="3">
    <source>
        <dbReference type="EMBL" id="WOO83760.1"/>
    </source>
</evidence>
<feature type="compositionally biased region" description="Acidic residues" evidence="1">
    <location>
        <begin position="151"/>
        <end position="164"/>
    </location>
</feature>
<dbReference type="Proteomes" id="UP000827549">
    <property type="component" value="Chromosome 5"/>
</dbReference>
<dbReference type="AlphaFoldDB" id="A0AAF1BMT9"/>
<dbReference type="InterPro" id="IPR029523">
    <property type="entry name" value="INO80B/Ies2"/>
</dbReference>
<name>A0AAF1BMT9_9TREE</name>